<comment type="similarity">
    <text evidence="1">Belongs to the aldo/keto reductase family.</text>
</comment>
<keyword evidence="2" id="KW-0521">NADP</keyword>
<proteinExistence type="inferred from homology"/>
<dbReference type="PROSITE" id="PS00798">
    <property type="entry name" value="ALDOKETO_REDUCTASE_1"/>
    <property type="match status" value="1"/>
</dbReference>
<feature type="site" description="Lowers pKa of active site Tyr" evidence="6">
    <location>
        <position position="76"/>
    </location>
</feature>
<gene>
    <name evidence="8" type="ORF">AMETH_3360</name>
</gene>
<dbReference type="OrthoDB" id="9804790at2"/>
<evidence type="ECO:0000313" key="9">
    <source>
        <dbReference type="Proteomes" id="UP000062973"/>
    </source>
</evidence>
<evidence type="ECO:0000256" key="1">
    <source>
        <dbReference type="ARBA" id="ARBA00007905"/>
    </source>
</evidence>
<feature type="domain" description="NADP-dependent oxidoreductase" evidence="7">
    <location>
        <begin position="24"/>
        <end position="262"/>
    </location>
</feature>
<dbReference type="SUPFAM" id="SSF51430">
    <property type="entry name" value="NAD(P)-linked oxidoreductase"/>
    <property type="match status" value="1"/>
</dbReference>
<dbReference type="Pfam" id="PF00248">
    <property type="entry name" value="Aldo_ket_red"/>
    <property type="match status" value="1"/>
</dbReference>
<dbReference type="Gene3D" id="3.20.20.100">
    <property type="entry name" value="NADP-dependent oxidoreductase domain"/>
    <property type="match status" value="1"/>
</dbReference>
<accession>A0A076N0V3</accession>
<evidence type="ECO:0000259" key="7">
    <source>
        <dbReference type="Pfam" id="PF00248"/>
    </source>
</evidence>
<keyword evidence="3" id="KW-0560">Oxidoreductase</keyword>
<dbReference type="PATRIC" id="fig|1068978.7.peg.3593"/>
<feature type="active site" description="Proton donor" evidence="4">
    <location>
        <position position="51"/>
    </location>
</feature>
<dbReference type="InterPro" id="IPR020471">
    <property type="entry name" value="AKR"/>
</dbReference>
<sequence>MTAIPTVELNNGVHMPQVGYGVFQVPADETTQAVTAALEAGYRSIDTATAYANEAAVGKALAQSGIAREELFVTTKLWNSDQGYDETLRAFDKSMADLGLEYLDLYLIHWPVPEADRYAASWRAFERLYSDSRIRAIGVSNFQPDHLERLAQESQIVPAVNQIELHPYLQQAELREYHAQHGIVTEAWSPLAKGGDLLGEQTVTALADKHGRTPAQIVLRWHLQLGNVVIPKSVTPSRIKENLDVFGFELDESDLAELAKLEKGLRTGPDPDTFNVR</sequence>
<evidence type="ECO:0000256" key="5">
    <source>
        <dbReference type="PIRSR" id="PIRSR000097-2"/>
    </source>
</evidence>
<dbReference type="InterPro" id="IPR018170">
    <property type="entry name" value="Aldo/ket_reductase_CS"/>
</dbReference>
<dbReference type="PROSITE" id="PS00063">
    <property type="entry name" value="ALDOKETO_REDUCTASE_3"/>
    <property type="match status" value="1"/>
</dbReference>
<evidence type="ECO:0000313" key="8">
    <source>
        <dbReference type="EMBL" id="AIJ23452.1"/>
    </source>
</evidence>
<dbReference type="PROSITE" id="PS00062">
    <property type="entry name" value="ALDOKETO_REDUCTASE_2"/>
    <property type="match status" value="1"/>
</dbReference>
<dbReference type="PRINTS" id="PR00069">
    <property type="entry name" value="ALDKETRDTASE"/>
</dbReference>
<dbReference type="InterPro" id="IPR023210">
    <property type="entry name" value="NADP_OxRdtase_dom"/>
</dbReference>
<dbReference type="eggNOG" id="COG0656">
    <property type="taxonomic scope" value="Bacteria"/>
</dbReference>
<feature type="binding site" evidence="5">
    <location>
        <position position="109"/>
    </location>
    <ligand>
        <name>substrate</name>
    </ligand>
</feature>
<dbReference type="Proteomes" id="UP000062973">
    <property type="component" value="Chromosome"/>
</dbReference>
<name>A0A076N0V3_AMYME</name>
<dbReference type="STRING" id="1068978.AMETH_3360"/>
<organism evidence="8 9">
    <name type="scientific">Amycolatopsis methanolica 239</name>
    <dbReference type="NCBI Taxonomy" id="1068978"/>
    <lineage>
        <taxon>Bacteria</taxon>
        <taxon>Bacillati</taxon>
        <taxon>Actinomycetota</taxon>
        <taxon>Actinomycetes</taxon>
        <taxon>Pseudonocardiales</taxon>
        <taxon>Pseudonocardiaceae</taxon>
        <taxon>Amycolatopsis</taxon>
        <taxon>Amycolatopsis methanolica group</taxon>
    </lineage>
</organism>
<dbReference type="PANTHER" id="PTHR43827">
    <property type="entry name" value="2,5-DIKETO-D-GLUCONIC ACID REDUCTASE"/>
    <property type="match status" value="1"/>
</dbReference>
<dbReference type="GO" id="GO:0016616">
    <property type="term" value="F:oxidoreductase activity, acting on the CH-OH group of donors, NAD or NADP as acceptor"/>
    <property type="evidence" value="ECO:0007669"/>
    <property type="project" value="UniProtKB-ARBA"/>
</dbReference>
<dbReference type="InterPro" id="IPR036812">
    <property type="entry name" value="NAD(P)_OxRdtase_dom_sf"/>
</dbReference>
<dbReference type="PIRSF" id="PIRSF000097">
    <property type="entry name" value="AKR"/>
    <property type="match status" value="1"/>
</dbReference>
<keyword evidence="9" id="KW-1185">Reference proteome</keyword>
<reference evidence="8 9" key="1">
    <citation type="submission" date="2014-07" db="EMBL/GenBank/DDBJ databases">
        <title>Whole Genome Sequence of the Amycolatopsis methanolica 239.</title>
        <authorList>
            <person name="Tang B."/>
        </authorList>
    </citation>
    <scope>NUCLEOTIDE SEQUENCE [LARGE SCALE GENOMIC DNA]</scope>
    <source>
        <strain evidence="8 9">239</strain>
    </source>
</reference>
<evidence type="ECO:0000256" key="6">
    <source>
        <dbReference type="PIRSR" id="PIRSR000097-3"/>
    </source>
</evidence>
<protein>
    <submittedName>
        <fullName evidence="8">Oxidoreductase</fullName>
    </submittedName>
</protein>
<dbReference type="PANTHER" id="PTHR43827:SF3">
    <property type="entry name" value="NADP-DEPENDENT OXIDOREDUCTASE DOMAIN-CONTAINING PROTEIN"/>
    <property type="match status" value="1"/>
</dbReference>
<dbReference type="FunFam" id="3.20.20.100:FF:000015">
    <property type="entry name" value="Oxidoreductase, aldo/keto reductase family"/>
    <property type="match status" value="1"/>
</dbReference>
<evidence type="ECO:0000256" key="2">
    <source>
        <dbReference type="ARBA" id="ARBA00022857"/>
    </source>
</evidence>
<evidence type="ECO:0000256" key="4">
    <source>
        <dbReference type="PIRSR" id="PIRSR000097-1"/>
    </source>
</evidence>
<evidence type="ECO:0000256" key="3">
    <source>
        <dbReference type="ARBA" id="ARBA00023002"/>
    </source>
</evidence>
<dbReference type="HOGENOM" id="CLU_023205_0_1_11"/>
<dbReference type="AlphaFoldDB" id="A0A076N0V3"/>
<dbReference type="RefSeq" id="WP_017982286.1">
    <property type="nucleotide sequence ID" value="NZ_AQUL01000001.1"/>
</dbReference>
<dbReference type="EMBL" id="CP009110">
    <property type="protein sequence ID" value="AIJ23452.1"/>
    <property type="molecule type" value="Genomic_DNA"/>
</dbReference>
<dbReference type="KEGG" id="amq:AMETH_3360"/>